<dbReference type="InterPro" id="IPR036895">
    <property type="entry name" value="Uracil-DNA_glycosylase-like_sf"/>
</dbReference>
<dbReference type="GO" id="GO:0033958">
    <property type="term" value="F:DNA-deoxyinosine glycosylase activity"/>
    <property type="evidence" value="ECO:0007669"/>
    <property type="project" value="UniProtKB-EC"/>
</dbReference>
<name>A0A9D1FS59_9FIRM</name>
<sequence>MSREHTERPAERILHPLEPVFDSRSRVLILGTMPSPKSRETGFYYGHPQNRFWRVMAELLNEPFPASRGERLALALRHGFALWDVLASCTIRGADDGSIRDPQPNDLSVVLSAAPIQAIFTTGTKASSLYRRLCLPKTGIEAIPLPSTSAANCRFCTYDTLLDCYRAILPYLSQKKLKQIETQGANPSVPSMLPVRQ</sequence>
<evidence type="ECO:0000313" key="2">
    <source>
        <dbReference type="EMBL" id="HIS78794.1"/>
    </source>
</evidence>
<keyword evidence="2" id="KW-0326">Glycosidase</keyword>
<evidence type="ECO:0000313" key="3">
    <source>
        <dbReference type="Proteomes" id="UP000824141"/>
    </source>
</evidence>
<reference evidence="2" key="1">
    <citation type="submission" date="2020-10" db="EMBL/GenBank/DDBJ databases">
        <authorList>
            <person name="Gilroy R."/>
        </authorList>
    </citation>
    <scope>NUCLEOTIDE SEQUENCE</scope>
    <source>
        <strain evidence="2">6086</strain>
    </source>
</reference>
<comment type="caution">
    <text evidence="2">The sequence shown here is derived from an EMBL/GenBank/DDBJ whole genome shotgun (WGS) entry which is preliminary data.</text>
</comment>
<dbReference type="Proteomes" id="UP000824141">
    <property type="component" value="Unassembled WGS sequence"/>
</dbReference>
<feature type="domain" description="Uracil-DNA glycosylase-like" evidence="1">
    <location>
        <begin position="18"/>
        <end position="161"/>
    </location>
</feature>
<dbReference type="SMART" id="SM00987">
    <property type="entry name" value="UreE_C"/>
    <property type="match status" value="1"/>
</dbReference>
<dbReference type="NCBIfam" id="TIGR04274">
    <property type="entry name" value="hypoxanDNAglyco"/>
    <property type="match status" value="1"/>
</dbReference>
<gene>
    <name evidence="2" type="ORF">IAD03_05425</name>
</gene>
<reference evidence="2" key="2">
    <citation type="journal article" date="2021" name="PeerJ">
        <title>Extensive microbial diversity within the chicken gut microbiome revealed by metagenomics and culture.</title>
        <authorList>
            <person name="Gilroy R."/>
            <person name="Ravi A."/>
            <person name="Getino M."/>
            <person name="Pursley I."/>
            <person name="Horton D.L."/>
            <person name="Alikhan N.F."/>
            <person name="Baker D."/>
            <person name="Gharbi K."/>
            <person name="Hall N."/>
            <person name="Watson M."/>
            <person name="Adriaenssens E.M."/>
            <person name="Foster-Nyarko E."/>
            <person name="Jarju S."/>
            <person name="Secka A."/>
            <person name="Antonio M."/>
            <person name="Oren A."/>
            <person name="Chaudhuri R.R."/>
            <person name="La Ragione R."/>
            <person name="Hildebrand F."/>
            <person name="Pallen M.J."/>
        </authorList>
    </citation>
    <scope>NUCLEOTIDE SEQUENCE</scope>
    <source>
        <strain evidence="2">6086</strain>
    </source>
</reference>
<dbReference type="CDD" id="cd10032">
    <property type="entry name" value="UDG-F6_HDG"/>
    <property type="match status" value="1"/>
</dbReference>
<dbReference type="EC" id="3.2.2.15" evidence="2"/>
<dbReference type="Pfam" id="PF03167">
    <property type="entry name" value="UDG"/>
    <property type="match status" value="1"/>
</dbReference>
<dbReference type="SMART" id="SM00986">
    <property type="entry name" value="UDG"/>
    <property type="match status" value="1"/>
</dbReference>
<dbReference type="InterPro" id="IPR026353">
    <property type="entry name" value="Hypoxan-DNA_Glyclase"/>
</dbReference>
<accession>A0A9D1FS59</accession>
<protein>
    <submittedName>
        <fullName evidence="2">DNA-deoxyinosine glycosylase</fullName>
        <ecNumber evidence="2">3.2.2.15</ecNumber>
    </submittedName>
</protein>
<dbReference type="Gene3D" id="3.40.470.10">
    <property type="entry name" value="Uracil-DNA glycosylase-like domain"/>
    <property type="match status" value="1"/>
</dbReference>
<keyword evidence="2" id="KW-0378">Hydrolase</keyword>
<evidence type="ECO:0000259" key="1">
    <source>
        <dbReference type="SMART" id="SM00986"/>
    </source>
</evidence>
<proteinExistence type="predicted"/>
<dbReference type="SUPFAM" id="SSF52141">
    <property type="entry name" value="Uracil-DNA glycosylase-like"/>
    <property type="match status" value="1"/>
</dbReference>
<dbReference type="AlphaFoldDB" id="A0A9D1FS59"/>
<dbReference type="EMBL" id="DVJM01000107">
    <property type="protein sequence ID" value="HIS78794.1"/>
    <property type="molecule type" value="Genomic_DNA"/>
</dbReference>
<dbReference type="InterPro" id="IPR005122">
    <property type="entry name" value="Uracil-DNA_glycosylase-like"/>
</dbReference>
<organism evidence="2 3">
    <name type="scientific">Candidatus Caccousia stercoris</name>
    <dbReference type="NCBI Taxonomy" id="2840723"/>
    <lineage>
        <taxon>Bacteria</taxon>
        <taxon>Bacillati</taxon>
        <taxon>Bacillota</taxon>
        <taxon>Clostridia</taxon>
        <taxon>Eubacteriales</taxon>
        <taxon>Oscillospiraceae</taxon>
        <taxon>Oscillospiraceae incertae sedis</taxon>
        <taxon>Candidatus Caccousia</taxon>
    </lineage>
</organism>